<dbReference type="Pfam" id="PF00933">
    <property type="entry name" value="Glyco_hydro_3"/>
    <property type="match status" value="1"/>
</dbReference>
<feature type="domain" description="Glycoside hydrolase family 3 C-terminal" evidence="4">
    <location>
        <begin position="431"/>
        <end position="647"/>
    </location>
</feature>
<keyword evidence="1 6" id="KW-0378">Hydrolase</keyword>
<accession>A0ABV6B7N1</accession>
<dbReference type="PRINTS" id="PR00133">
    <property type="entry name" value="GLHYDRLASE3"/>
</dbReference>
<dbReference type="EMBL" id="JBHLXP010000001">
    <property type="protein sequence ID" value="MFC0046880.1"/>
    <property type="molecule type" value="Genomic_DNA"/>
</dbReference>
<name>A0ABV6B7N1_9GAMM</name>
<dbReference type="InterPro" id="IPR051915">
    <property type="entry name" value="Cellulose_Degrad_GH3"/>
</dbReference>
<dbReference type="InterPro" id="IPR041443">
    <property type="entry name" value="Exop_C"/>
</dbReference>
<evidence type="ECO:0000259" key="5">
    <source>
        <dbReference type="Pfam" id="PF18559"/>
    </source>
</evidence>
<organism evidence="6 7">
    <name type="scientific">Rheinheimera tilapiae</name>
    <dbReference type="NCBI Taxonomy" id="875043"/>
    <lineage>
        <taxon>Bacteria</taxon>
        <taxon>Pseudomonadati</taxon>
        <taxon>Pseudomonadota</taxon>
        <taxon>Gammaproteobacteria</taxon>
        <taxon>Chromatiales</taxon>
        <taxon>Chromatiaceae</taxon>
        <taxon>Rheinheimera</taxon>
    </lineage>
</organism>
<dbReference type="Gene3D" id="3.20.20.300">
    <property type="entry name" value="Glycoside hydrolase, family 3, N-terminal domain"/>
    <property type="match status" value="1"/>
</dbReference>
<feature type="chain" id="PRO_5045219421" evidence="2">
    <location>
        <begin position="25"/>
        <end position="847"/>
    </location>
</feature>
<reference evidence="6 7" key="1">
    <citation type="submission" date="2024-09" db="EMBL/GenBank/DDBJ databases">
        <authorList>
            <person name="Sun Q."/>
            <person name="Mori K."/>
        </authorList>
    </citation>
    <scope>NUCLEOTIDE SEQUENCE [LARGE SCALE GENOMIC DNA]</scope>
    <source>
        <strain evidence="6 7">KCTC 23315</strain>
    </source>
</reference>
<dbReference type="InterPro" id="IPR008979">
    <property type="entry name" value="Galactose-bd-like_sf"/>
</dbReference>
<feature type="domain" description="Glycoside hydrolase family 3 N-terminal" evidence="3">
    <location>
        <begin position="71"/>
        <end position="391"/>
    </location>
</feature>
<dbReference type="InterPro" id="IPR017853">
    <property type="entry name" value="GH"/>
</dbReference>
<sequence length="847" mass="90156">MKWLLSRQKLRAPALLALTFTVTACSQPPATPAAQTPDTAAAARAVWPQLKVPAADAALELKINSLLAEMTLAQKVAQVIQPDIRWMSVADMRQYGFGSYLNGGGAYPNDNKQASAADWAALADAYTKAAIDASLDGSTIPPLWGTDAVHGHNNVYGATIFPHNIGLGAANNATLVEAIGKATATEVAATGIDWLFAPTVAVARDDRWGRSYESYSEDPAIVRSLGAALVRGIQGEPATLPKTRIATAKHYLGDGGTDAGKDQGNNSLSEAELVRLHAQGYFSAIEAGVQTVMASFNSWQGQKMHGSQYLLTDVLKNRLGFDGIVVGDWNGHGQLPGCSNQHCAAAFNAGVDILMVPEDWKALYQNTIADIESGAIPQARLDDAVRRILRVKFRAGLFQQDPGRQAYKGQQQWIGHADHQALAAQAVRESLVLLKNNRRLLPLAPQQRVLVAGDGADNIGKQSGGWTVTWQGTGTQNSDFPQGSSILTGIRQQVEAGGGSVTYSADGSFSPAQKPDLAIVVIGENPYAEFDGDITTLDYQSGSNADEQLLRRLKAAGIQVVTVFLSGRPLWVNPELNLSDAFVAAWLPGSAGQAVAEVLFQTPDSKVQYDFKGKLPFSWPRQADQSPLNSGDAAYQPLFALGYGLSYSSQDATQDIAADLPEQVAQQAKATTQRSLLERRPAAGLTLQLQDPKGTVAVSGNKAASPSQQLQLQAVNWQKQEDALQLQWQGDASLVLHSSEALDISAYGQLVFDLKWQTAPPAPLLLSMSCGSGCGGTVNLNPLLTQKAAGQWHKLVIDLQCLANAGVALNHLYQPFMLQSSGNTALTLSNIRLTPATATADLSCPGV</sequence>
<dbReference type="PROSITE" id="PS51257">
    <property type="entry name" value="PROKAR_LIPOPROTEIN"/>
    <property type="match status" value="1"/>
</dbReference>
<dbReference type="Gene3D" id="2.60.120.430">
    <property type="entry name" value="Galactose-binding lectin"/>
    <property type="match status" value="1"/>
</dbReference>
<evidence type="ECO:0000259" key="3">
    <source>
        <dbReference type="Pfam" id="PF00933"/>
    </source>
</evidence>
<dbReference type="InterPro" id="IPR002772">
    <property type="entry name" value="Glyco_hydro_3_C"/>
</dbReference>
<evidence type="ECO:0000256" key="2">
    <source>
        <dbReference type="SAM" id="SignalP"/>
    </source>
</evidence>
<comment type="caution">
    <text evidence="6">The sequence shown here is derived from an EMBL/GenBank/DDBJ whole genome shotgun (WGS) entry which is preliminary data.</text>
</comment>
<dbReference type="InterPro" id="IPR036881">
    <property type="entry name" value="Glyco_hydro_3_C_sf"/>
</dbReference>
<dbReference type="SUPFAM" id="SSF52279">
    <property type="entry name" value="Beta-D-glucan exohydrolase, C-terminal domain"/>
    <property type="match status" value="1"/>
</dbReference>
<dbReference type="SUPFAM" id="SSF51445">
    <property type="entry name" value="(Trans)glycosidases"/>
    <property type="match status" value="1"/>
</dbReference>
<dbReference type="Pfam" id="PF01915">
    <property type="entry name" value="Glyco_hydro_3_C"/>
    <property type="match status" value="1"/>
</dbReference>
<dbReference type="RefSeq" id="WP_377239535.1">
    <property type="nucleotide sequence ID" value="NZ_JBHLXP010000001.1"/>
</dbReference>
<proteinExistence type="predicted"/>
<feature type="signal peptide" evidence="2">
    <location>
        <begin position="1"/>
        <end position="24"/>
    </location>
</feature>
<dbReference type="GO" id="GO:0016787">
    <property type="term" value="F:hydrolase activity"/>
    <property type="evidence" value="ECO:0007669"/>
    <property type="project" value="UniProtKB-KW"/>
</dbReference>
<dbReference type="InterPro" id="IPR036962">
    <property type="entry name" value="Glyco_hydro_3_N_sf"/>
</dbReference>
<evidence type="ECO:0000256" key="1">
    <source>
        <dbReference type="ARBA" id="ARBA00022801"/>
    </source>
</evidence>
<protein>
    <submittedName>
        <fullName evidence="6">Glycoside hydrolase family 3 N-terminal domain-containing protein</fullName>
    </submittedName>
</protein>
<dbReference type="PANTHER" id="PTHR30620:SF77">
    <property type="entry name" value="LYSOSOMAL BETA GLUCOSIDASE-LIKE"/>
    <property type="match status" value="1"/>
</dbReference>
<evidence type="ECO:0000313" key="7">
    <source>
        <dbReference type="Proteomes" id="UP001589813"/>
    </source>
</evidence>
<dbReference type="Proteomes" id="UP001589813">
    <property type="component" value="Unassembled WGS sequence"/>
</dbReference>
<gene>
    <name evidence="6" type="ORF">ACFFJP_01090</name>
</gene>
<dbReference type="PANTHER" id="PTHR30620">
    <property type="entry name" value="PERIPLASMIC BETA-GLUCOSIDASE-RELATED"/>
    <property type="match status" value="1"/>
</dbReference>
<dbReference type="SUPFAM" id="SSF49785">
    <property type="entry name" value="Galactose-binding domain-like"/>
    <property type="match status" value="1"/>
</dbReference>
<keyword evidence="7" id="KW-1185">Reference proteome</keyword>
<dbReference type="Gene3D" id="3.40.50.1700">
    <property type="entry name" value="Glycoside hydrolase family 3 C-terminal domain"/>
    <property type="match status" value="1"/>
</dbReference>
<dbReference type="InterPro" id="IPR001764">
    <property type="entry name" value="Glyco_hydro_3_N"/>
</dbReference>
<evidence type="ECO:0000259" key="4">
    <source>
        <dbReference type="Pfam" id="PF01915"/>
    </source>
</evidence>
<dbReference type="Pfam" id="PF18559">
    <property type="entry name" value="Exop_C"/>
    <property type="match status" value="1"/>
</dbReference>
<feature type="domain" description="ExoP galactose-binding-like" evidence="5">
    <location>
        <begin position="687"/>
        <end position="833"/>
    </location>
</feature>
<evidence type="ECO:0000313" key="6">
    <source>
        <dbReference type="EMBL" id="MFC0046880.1"/>
    </source>
</evidence>
<keyword evidence="2" id="KW-0732">Signal</keyword>